<dbReference type="InParanoid" id="A0A1E7FQU9"/>
<organism evidence="3 4">
    <name type="scientific">Fragilariopsis cylindrus CCMP1102</name>
    <dbReference type="NCBI Taxonomy" id="635003"/>
    <lineage>
        <taxon>Eukaryota</taxon>
        <taxon>Sar</taxon>
        <taxon>Stramenopiles</taxon>
        <taxon>Ochrophyta</taxon>
        <taxon>Bacillariophyta</taxon>
        <taxon>Bacillariophyceae</taxon>
        <taxon>Bacillariophycidae</taxon>
        <taxon>Bacillariales</taxon>
        <taxon>Bacillariaceae</taxon>
        <taxon>Fragilariopsis</taxon>
    </lineage>
</organism>
<evidence type="ECO:0000313" key="4">
    <source>
        <dbReference type="Proteomes" id="UP000095751"/>
    </source>
</evidence>
<dbReference type="Pfam" id="PF16093">
    <property type="entry name" value="PAC4"/>
    <property type="match status" value="1"/>
</dbReference>
<dbReference type="InterPro" id="IPR032157">
    <property type="entry name" value="PAC4"/>
</dbReference>
<dbReference type="EMBL" id="KV784354">
    <property type="protein sequence ID" value="OEU20542.1"/>
    <property type="molecule type" value="Genomic_DNA"/>
</dbReference>
<feature type="region of interest" description="Disordered" evidence="1">
    <location>
        <begin position="29"/>
        <end position="52"/>
    </location>
</feature>
<sequence length="159" mass="16816">MGKKSAMIWVGFGMLDLSSVAAMTSAATTNATTTETTTTSNSKTKNKSFSFGKGSPTMGQLVVAMPRTNYKGAFATGSKEASCSQLVGSASSEDQMLANQMASRLSLRSGMAIYVSCQLSSTSTNIDSSDGLDSEFLSHRAAAVAENEIWRILQQQQDK</sequence>
<evidence type="ECO:0000313" key="3">
    <source>
        <dbReference type="EMBL" id="OEU20542.1"/>
    </source>
</evidence>
<dbReference type="Proteomes" id="UP000095751">
    <property type="component" value="Unassembled WGS sequence"/>
</dbReference>
<dbReference type="KEGG" id="fcy:FRACYDRAFT_234170"/>
<evidence type="ECO:0000256" key="2">
    <source>
        <dbReference type="SAM" id="SignalP"/>
    </source>
</evidence>
<dbReference type="OrthoDB" id="46218at2759"/>
<protein>
    <submittedName>
        <fullName evidence="3">Uncharacterized protein</fullName>
    </submittedName>
</protein>
<feature type="chain" id="PRO_5009193429" evidence="2">
    <location>
        <begin position="23"/>
        <end position="159"/>
    </location>
</feature>
<keyword evidence="2" id="KW-0732">Signal</keyword>
<dbReference type="AlphaFoldDB" id="A0A1E7FQU9"/>
<gene>
    <name evidence="3" type="ORF">FRACYDRAFT_234170</name>
</gene>
<proteinExistence type="predicted"/>
<feature type="compositionally biased region" description="Low complexity" evidence="1">
    <location>
        <begin position="29"/>
        <end position="43"/>
    </location>
</feature>
<keyword evidence="4" id="KW-1185">Reference proteome</keyword>
<dbReference type="GO" id="GO:0043248">
    <property type="term" value="P:proteasome assembly"/>
    <property type="evidence" value="ECO:0007669"/>
    <property type="project" value="InterPro"/>
</dbReference>
<accession>A0A1E7FQU9</accession>
<reference evidence="3 4" key="1">
    <citation type="submission" date="2016-09" db="EMBL/GenBank/DDBJ databases">
        <title>Extensive genetic diversity and differential bi-allelic expression allows diatom success in the polar Southern Ocean.</title>
        <authorList>
            <consortium name="DOE Joint Genome Institute"/>
            <person name="Mock T."/>
            <person name="Otillar R.P."/>
            <person name="Strauss J."/>
            <person name="Dupont C."/>
            <person name="Frickenhaus S."/>
            <person name="Maumus F."/>
            <person name="Mcmullan M."/>
            <person name="Sanges R."/>
            <person name="Schmutz J."/>
            <person name="Toseland A."/>
            <person name="Valas R."/>
            <person name="Veluchamy A."/>
            <person name="Ward B.J."/>
            <person name="Allen A."/>
            <person name="Barry K."/>
            <person name="Falciatore A."/>
            <person name="Ferrante M."/>
            <person name="Fortunato A.E."/>
            <person name="Gloeckner G."/>
            <person name="Gruber A."/>
            <person name="Hipkin R."/>
            <person name="Janech M."/>
            <person name="Kroth P."/>
            <person name="Leese F."/>
            <person name="Lindquist E."/>
            <person name="Lyon B.R."/>
            <person name="Martin J."/>
            <person name="Mayer C."/>
            <person name="Parker M."/>
            <person name="Quesneville H."/>
            <person name="Raymond J."/>
            <person name="Uhlig C."/>
            <person name="Valentin K.U."/>
            <person name="Worden A.Z."/>
            <person name="Armbrust E.V."/>
            <person name="Bowler C."/>
            <person name="Green B."/>
            <person name="Moulton V."/>
            <person name="Van Oosterhout C."/>
            <person name="Grigoriev I."/>
        </authorList>
    </citation>
    <scope>NUCLEOTIDE SEQUENCE [LARGE SCALE GENOMIC DNA]</scope>
    <source>
        <strain evidence="3 4">CCMP1102</strain>
    </source>
</reference>
<name>A0A1E7FQU9_9STRA</name>
<feature type="signal peptide" evidence="2">
    <location>
        <begin position="1"/>
        <end position="22"/>
    </location>
</feature>
<evidence type="ECO:0000256" key="1">
    <source>
        <dbReference type="SAM" id="MobiDB-lite"/>
    </source>
</evidence>